<dbReference type="GO" id="GO:0005975">
    <property type="term" value="P:carbohydrate metabolic process"/>
    <property type="evidence" value="ECO:0007669"/>
    <property type="project" value="InterPro"/>
</dbReference>
<feature type="transmembrane region" description="Helical" evidence="3">
    <location>
        <begin position="16"/>
        <end position="35"/>
    </location>
</feature>
<name>U5N676_9BURK</name>
<accession>U5N676</accession>
<dbReference type="Gene3D" id="2.60.420.10">
    <property type="entry name" value="Maltose phosphorylase, domain 3"/>
    <property type="match status" value="1"/>
</dbReference>
<gene>
    <name evidence="6" type="ORF">Cenrod_0693</name>
</gene>
<feature type="domain" description="Glycosyl hydrolase 94 supersandwich" evidence="4">
    <location>
        <begin position="232"/>
        <end position="446"/>
    </location>
</feature>
<dbReference type="AlphaFoldDB" id="U5N676"/>
<protein>
    <submittedName>
        <fullName evidence="6">Cellobiose phosphorylase</fullName>
    </submittedName>
</protein>
<dbReference type="InterPro" id="IPR033432">
    <property type="entry name" value="GH94_catalytic"/>
</dbReference>
<dbReference type="InterPro" id="IPR011013">
    <property type="entry name" value="Gal_mutarotase_sf_dom"/>
</dbReference>
<dbReference type="GO" id="GO:0016757">
    <property type="term" value="F:glycosyltransferase activity"/>
    <property type="evidence" value="ECO:0007669"/>
    <property type="project" value="UniProtKB-KW"/>
</dbReference>
<dbReference type="GO" id="GO:0030246">
    <property type="term" value="F:carbohydrate binding"/>
    <property type="evidence" value="ECO:0007669"/>
    <property type="project" value="InterPro"/>
</dbReference>
<evidence type="ECO:0000259" key="5">
    <source>
        <dbReference type="Pfam" id="PF17167"/>
    </source>
</evidence>
<dbReference type="eggNOG" id="COG3459">
    <property type="taxonomic scope" value="Bacteria"/>
</dbReference>
<dbReference type="Pfam" id="PF06165">
    <property type="entry name" value="GH94_b-supersand"/>
    <property type="match status" value="1"/>
</dbReference>
<feature type="domain" description="Glycosyl hydrolase 94 catalytic" evidence="5">
    <location>
        <begin position="500"/>
        <end position="850"/>
    </location>
</feature>
<evidence type="ECO:0000256" key="1">
    <source>
        <dbReference type="ARBA" id="ARBA00022676"/>
    </source>
</evidence>
<dbReference type="STRING" id="946483.Cenrod_0693"/>
<dbReference type="InterPro" id="IPR052047">
    <property type="entry name" value="GH94_Enzymes"/>
</dbReference>
<keyword evidence="1" id="KW-0328">Glycosyltransferase</keyword>
<dbReference type="SUPFAM" id="SSF48208">
    <property type="entry name" value="Six-hairpin glycosidases"/>
    <property type="match status" value="1"/>
</dbReference>
<dbReference type="InterPro" id="IPR037018">
    <property type="entry name" value="GH65_N"/>
</dbReference>
<dbReference type="PATRIC" id="fig|946483.4.peg.692"/>
<evidence type="ECO:0000259" key="4">
    <source>
        <dbReference type="Pfam" id="PF06165"/>
    </source>
</evidence>
<keyword evidence="7" id="KW-1185">Reference proteome</keyword>
<dbReference type="PANTHER" id="PTHR37469">
    <property type="entry name" value="CELLOBIONIC ACID PHOSPHORYLASE-RELATED"/>
    <property type="match status" value="1"/>
</dbReference>
<keyword evidence="3" id="KW-0472">Membrane</keyword>
<evidence type="ECO:0000256" key="2">
    <source>
        <dbReference type="ARBA" id="ARBA00022679"/>
    </source>
</evidence>
<keyword evidence="3" id="KW-1133">Transmembrane helix</keyword>
<keyword evidence="3" id="KW-0812">Transmembrane</keyword>
<dbReference type="EMBL" id="CP004885">
    <property type="protein sequence ID" value="AGX86800.1"/>
    <property type="molecule type" value="Genomic_DNA"/>
</dbReference>
<dbReference type="Gene3D" id="1.50.10.10">
    <property type="match status" value="1"/>
</dbReference>
<dbReference type="Pfam" id="PF17167">
    <property type="entry name" value="Glyco_hydro_94"/>
    <property type="match status" value="1"/>
</dbReference>
<keyword evidence="2" id="KW-0808">Transferase</keyword>
<dbReference type="Gene3D" id="2.70.98.40">
    <property type="entry name" value="Glycoside hydrolase, family 65, N-terminal domain"/>
    <property type="match status" value="1"/>
</dbReference>
<dbReference type="OrthoDB" id="9769991at2"/>
<dbReference type="PANTHER" id="PTHR37469:SF2">
    <property type="entry name" value="CELLOBIONIC ACID PHOSPHORYLASE"/>
    <property type="match status" value="1"/>
</dbReference>
<dbReference type="HOGENOM" id="CLU_302036_0_0_4"/>
<proteinExistence type="predicted"/>
<dbReference type="InterPro" id="IPR008928">
    <property type="entry name" value="6-hairpin_glycosidase_sf"/>
</dbReference>
<dbReference type="KEGG" id="cbx:Cenrod_0693"/>
<evidence type="ECO:0000313" key="7">
    <source>
        <dbReference type="Proteomes" id="UP000017184"/>
    </source>
</evidence>
<sequence>MGLCFRPGIVSRRIPVAIFLFVPFCEAIFVTIQYFTSRSGHPSPCEALLRSFGNLCQGPCDAQYLDATQTRVFGIAGLAHVAPVSAKVLRDLAMQELLDACPTEDILLQCDAGNAKVRAWGVRFGTAPRALPLPQALADAVAALCLECAGWAGTLDGEGRHILDPRNPMPGPHFGVNLLMGDRIGFEHPLQTTPKSVVDMLGRGSFRSHAATQVLATRWDVRQEENGFPANRQFYLTEKGRRIFYSGWVGDDPVQAQCVHSPNATTITMTTQCGLRIAREIFLAAQEPGLPLACEIQQITLTNQGTMRRDLRLVATGMFGPSKPIALMEDVLYSTIIMQAGLLRNNDGSVLALVPDYHPIQDRDDVRFHAMVVHRNGERAFPTEFGTDYREFLGQGTLEFPEGVGRLSNRLSRKGPGFFAMAAPVPLEPGQSVTVLNFTGLVCARETPESQPRRDVLVEQLQALLQRYDGADAVAAARKAREEAFRRHAGFLRLETRQGAFDAWANQNLPFQVFYQTFVSRSFDQTQKGYREIGFREVQDLFASMAPLCAEGRADFVEDLLGEWAAQVYAFGYANHNFYWEGKEPGLWSDDALWFVSAVARFVRLTGRAAFLQRPFPTADRDGTTRPILQTLRAIVHYSGKVSIGRHGLPLLDRADWNDCLKVDKTHPDGAAKQRAWEAGTPLQTDGTESVMNAFLLKLAADDLAWLSGYIADKETRTFAIYLARDIAHACRVHAWKDTWFARLLVNRPTAHPVVGAPGDGLATDGFDGCLFLNSFSWAILSGVADEEQIRAMFPLLESRLKTPHGYRLVTAHDLRRVEPTVASAEYFPGDRENGAVFKHASLMAVLALFQGASQVEDRELAAAMAHAAWAMVDLAAPFRTMQDPYALAGNPRFCTQYNNSETGENIGPLLSGTASWSTLALRRAFGIEWTANGMWLDPLLRERDTEVRVTLQWESERYEIVYRKPIGFVRSKDTPPTIVVDGQELAKDRIPRVAPGQTCAIEVRWNS</sequence>
<dbReference type="SUPFAM" id="SSF74650">
    <property type="entry name" value="Galactose mutarotase-like"/>
    <property type="match status" value="1"/>
</dbReference>
<evidence type="ECO:0000256" key="3">
    <source>
        <dbReference type="SAM" id="Phobius"/>
    </source>
</evidence>
<reference evidence="6 7" key="1">
    <citation type="journal article" date="2013" name="Genome Biol.">
        <title>Genomic analysis reveals key aspects of prokaryotic symbiosis in the phototrophic consortium "Chlorochromatium aggregatum".</title>
        <authorList>
            <person name="Liu Z."/>
            <person name="Muller J."/>
            <person name="Li T."/>
            <person name="Alvey R.M."/>
            <person name="Vogl K."/>
            <person name="Frigaard N.U."/>
            <person name="Rockwell N.C."/>
            <person name="Boyd E.S."/>
            <person name="Tomsho L.P."/>
            <person name="Schuster S.C."/>
            <person name="Henke P."/>
            <person name="Rohde M."/>
            <person name="Overmann J."/>
            <person name="Bryant D.A."/>
        </authorList>
    </citation>
    <scope>NUCLEOTIDE SEQUENCE [LARGE SCALE GENOMIC DNA]</scope>
    <source>
        <strain evidence="6">CR</strain>
    </source>
</reference>
<dbReference type="InterPro" id="IPR012341">
    <property type="entry name" value="6hp_glycosidase-like_sf"/>
</dbReference>
<dbReference type="Proteomes" id="UP000017184">
    <property type="component" value="Chromosome"/>
</dbReference>
<dbReference type="InterPro" id="IPR010383">
    <property type="entry name" value="Glyco_hydrolase_94_b-supersand"/>
</dbReference>
<evidence type="ECO:0000313" key="6">
    <source>
        <dbReference type="EMBL" id="AGX86800.1"/>
    </source>
</evidence>
<organism evidence="6 7">
    <name type="scientific">Candidatus Symbiobacter mobilis CR</name>
    <dbReference type="NCBI Taxonomy" id="946483"/>
    <lineage>
        <taxon>Bacteria</taxon>
        <taxon>Pseudomonadati</taxon>
        <taxon>Pseudomonadota</taxon>
        <taxon>Betaproteobacteria</taxon>
        <taxon>Burkholderiales</taxon>
        <taxon>Comamonadaceae</taxon>
    </lineage>
</organism>